<dbReference type="PROSITE" id="PS00107">
    <property type="entry name" value="PROTEIN_KINASE_ATP"/>
    <property type="match status" value="1"/>
</dbReference>
<feature type="domain" description="Protein kinase" evidence="6">
    <location>
        <begin position="7"/>
        <end position="265"/>
    </location>
</feature>
<dbReference type="PANTHER" id="PTHR43289:SF6">
    <property type="entry name" value="SERINE_THREONINE-PROTEIN KINASE NEKL-3"/>
    <property type="match status" value="1"/>
</dbReference>
<dbReference type="Gene3D" id="1.10.510.10">
    <property type="entry name" value="Transferase(Phosphotransferase) domain 1"/>
    <property type="match status" value="2"/>
</dbReference>
<evidence type="ECO:0000256" key="2">
    <source>
        <dbReference type="ARBA" id="ARBA00022741"/>
    </source>
</evidence>
<dbReference type="PROSITE" id="PS00108">
    <property type="entry name" value="PROTEIN_KINASE_ST"/>
    <property type="match status" value="1"/>
</dbReference>
<dbReference type="SMART" id="SM00220">
    <property type="entry name" value="S_TKc"/>
    <property type="match status" value="2"/>
</dbReference>
<dbReference type="InterPro" id="IPR017441">
    <property type="entry name" value="Protein_kinase_ATP_BS"/>
</dbReference>
<evidence type="ECO:0000256" key="3">
    <source>
        <dbReference type="ARBA" id="ARBA00022777"/>
    </source>
</evidence>
<reference evidence="7 8" key="1">
    <citation type="submission" date="2023-07" db="EMBL/GenBank/DDBJ databases">
        <title>Sorghum-associated microbial communities from plants grown in Nebraska, USA.</title>
        <authorList>
            <person name="Schachtman D."/>
        </authorList>
    </citation>
    <scope>NUCLEOTIDE SEQUENCE [LARGE SCALE GENOMIC DNA]</scope>
    <source>
        <strain evidence="7 8">BE190</strain>
    </source>
</reference>
<dbReference type="CDD" id="cd14014">
    <property type="entry name" value="STKc_PknB_like"/>
    <property type="match status" value="2"/>
</dbReference>
<keyword evidence="4 5" id="KW-0067">ATP-binding</keyword>
<dbReference type="PROSITE" id="PS50011">
    <property type="entry name" value="PROTEIN_KINASE_DOM"/>
    <property type="match status" value="2"/>
</dbReference>
<evidence type="ECO:0000313" key="8">
    <source>
        <dbReference type="Proteomes" id="UP001253595"/>
    </source>
</evidence>
<dbReference type="InterPro" id="IPR000719">
    <property type="entry name" value="Prot_kinase_dom"/>
</dbReference>
<keyword evidence="8" id="KW-1185">Reference proteome</keyword>
<keyword evidence="3 7" id="KW-0418">Kinase</keyword>
<dbReference type="Pfam" id="PF00069">
    <property type="entry name" value="Pkinase"/>
    <property type="match status" value="2"/>
</dbReference>
<evidence type="ECO:0000259" key="6">
    <source>
        <dbReference type="PROSITE" id="PS50011"/>
    </source>
</evidence>
<dbReference type="InterPro" id="IPR011009">
    <property type="entry name" value="Kinase-like_dom_sf"/>
</dbReference>
<feature type="domain" description="Protein kinase" evidence="6">
    <location>
        <begin position="291"/>
        <end position="515"/>
    </location>
</feature>
<sequence length="532" mass="59100">MQTIPGYHIKTLIGEGGMAKVYLAVQKSLDRPVAIKVLDASLNQDPIIQQQFEQESTLVARLSHPNIIQIIDKGISEQQLPYFVMPYVKSVSLETVLPRKDISLTRKLNILIQLCSALGYAHRNGVVHRDIKPANILVDYDGHAYLVDFGIAGYFTANKGAANASSETTDPDQERIMGTGAYMAPEQHNGTSHTNQLSDIYSLGVLMHELIFGVVPVLANEQTYAEQLTDKHQMTAALRPLINRCIEANPNQRPTSVDEIRQQLLLISQGRHLQGNRWGNESTRDNIPPNYTLLDVLKENPFGATYLVNDPNRQRFLVIKKQNLDHLGNAPQYAAKLTQVQHPHIARIFGTGKNPRVFISAMEYLPGGSLQERLTQSLSLGQCLTIAQQLCNSLACAHSYGIVHGNLRPSNVLFAEKNHLKLSDFGFPAHSYGDGTHWYQPANEPASTGADVYALGAILFQLFTGKLPVPDLWGWKNAWRLRKAPAKVRRLILQIIHLNPRKRIASAELAGAAFNQAQGEQKTQVLEKMVGI</sequence>
<protein>
    <submittedName>
        <fullName evidence="7">Serine/threonine-protein kinase</fullName>
        <ecNumber evidence="7">2.7.11.1</ecNumber>
    </submittedName>
</protein>
<dbReference type="InterPro" id="IPR008271">
    <property type="entry name" value="Ser/Thr_kinase_AS"/>
</dbReference>
<dbReference type="RefSeq" id="WP_310072129.1">
    <property type="nucleotide sequence ID" value="NZ_JAVDVX010000003.1"/>
</dbReference>
<organism evidence="7 8">
    <name type="scientific">Cellvibrio fibrivorans</name>
    <dbReference type="NCBI Taxonomy" id="126350"/>
    <lineage>
        <taxon>Bacteria</taxon>
        <taxon>Pseudomonadati</taxon>
        <taxon>Pseudomonadota</taxon>
        <taxon>Gammaproteobacteria</taxon>
        <taxon>Cellvibrionales</taxon>
        <taxon>Cellvibrionaceae</taxon>
        <taxon>Cellvibrio</taxon>
    </lineage>
</organism>
<dbReference type="GO" id="GO:0004674">
    <property type="term" value="F:protein serine/threonine kinase activity"/>
    <property type="evidence" value="ECO:0007669"/>
    <property type="project" value="UniProtKB-EC"/>
</dbReference>
<proteinExistence type="predicted"/>
<evidence type="ECO:0000256" key="4">
    <source>
        <dbReference type="ARBA" id="ARBA00022840"/>
    </source>
</evidence>
<evidence type="ECO:0000256" key="5">
    <source>
        <dbReference type="PROSITE-ProRule" id="PRU10141"/>
    </source>
</evidence>
<feature type="binding site" evidence="5">
    <location>
        <position position="36"/>
    </location>
    <ligand>
        <name>ATP</name>
        <dbReference type="ChEBI" id="CHEBI:30616"/>
    </ligand>
</feature>
<keyword evidence="1 7" id="KW-0808">Transferase</keyword>
<dbReference type="Proteomes" id="UP001253595">
    <property type="component" value="Unassembled WGS sequence"/>
</dbReference>
<gene>
    <name evidence="7" type="ORF">J2X05_002107</name>
</gene>
<dbReference type="Gene3D" id="3.30.200.20">
    <property type="entry name" value="Phosphorylase Kinase, domain 1"/>
    <property type="match status" value="1"/>
</dbReference>
<dbReference type="EMBL" id="JAVDVX010000003">
    <property type="protein sequence ID" value="MDR7090085.1"/>
    <property type="molecule type" value="Genomic_DNA"/>
</dbReference>
<comment type="caution">
    <text evidence="7">The sequence shown here is derived from an EMBL/GenBank/DDBJ whole genome shotgun (WGS) entry which is preliminary data.</text>
</comment>
<evidence type="ECO:0000256" key="1">
    <source>
        <dbReference type="ARBA" id="ARBA00022679"/>
    </source>
</evidence>
<dbReference type="EC" id="2.7.11.1" evidence="7"/>
<accession>A0ABU1UY53</accession>
<dbReference type="PANTHER" id="PTHR43289">
    <property type="entry name" value="MITOGEN-ACTIVATED PROTEIN KINASE KINASE KINASE 20-RELATED"/>
    <property type="match status" value="1"/>
</dbReference>
<keyword evidence="2 5" id="KW-0547">Nucleotide-binding</keyword>
<dbReference type="SUPFAM" id="SSF56112">
    <property type="entry name" value="Protein kinase-like (PK-like)"/>
    <property type="match status" value="2"/>
</dbReference>
<name>A0ABU1UY53_9GAMM</name>
<evidence type="ECO:0000313" key="7">
    <source>
        <dbReference type="EMBL" id="MDR7090085.1"/>
    </source>
</evidence>